<sequence length="360" mass="38198">MNILDDNDSQSHRQEKGIFMFNLTKRLGGVSLATAIVIGLMGCSGANNNGADSSNSTNANPSPSPAATESFNASIDTKFGQVTIAEEPKRVVALGWGDAETALSLGVQPVGASDWLAFGGDGVGPWLEGAYAEAPTILGTMELDYEKIAALEPDLILDVKSSGDEERYKRLSEIATTVGVPADGDNYLTSASEQVDMIAKALGKEEEGAALLKQVDDAFAKAAAAYPEFAGKSIVVGAYSSDGFGAYVKGDARVDFMERLGFKNKAEVEQKADGNFYVKVSDEQLDLLDADVTVVMPIWVDPKEITDNKLFQKIPSVVDGRAIILDENTSNAFSTGTIPSLLWTIENLPKQIQAIAKTGA</sequence>
<evidence type="ECO:0000259" key="6">
    <source>
        <dbReference type="PROSITE" id="PS50983"/>
    </source>
</evidence>
<gene>
    <name evidence="7" type="ORF">B8V81_0965</name>
</gene>
<accession>A0A2N5N8R0</accession>
<dbReference type="Proteomes" id="UP000234789">
    <property type="component" value="Unassembled WGS sequence"/>
</dbReference>
<dbReference type="EMBL" id="NFEZ01000003">
    <property type="protein sequence ID" value="PLT46741.1"/>
    <property type="molecule type" value="Genomic_DNA"/>
</dbReference>
<dbReference type="PANTHER" id="PTHR30532:SF24">
    <property type="entry name" value="FERRIC ENTEROBACTIN-BINDING PERIPLASMIC PROTEIN FEPB"/>
    <property type="match status" value="1"/>
</dbReference>
<proteinExistence type="inferred from homology"/>
<dbReference type="PANTHER" id="PTHR30532">
    <property type="entry name" value="IRON III DICITRATE-BINDING PERIPLASMIC PROTEIN"/>
    <property type="match status" value="1"/>
</dbReference>
<feature type="region of interest" description="Disordered" evidence="5">
    <location>
        <begin position="50"/>
        <end position="70"/>
    </location>
</feature>
<comment type="caution">
    <text evidence="7">The sequence shown here is derived from an EMBL/GenBank/DDBJ whole genome shotgun (WGS) entry which is preliminary data.</text>
</comment>
<evidence type="ECO:0000256" key="1">
    <source>
        <dbReference type="ARBA" id="ARBA00004196"/>
    </source>
</evidence>
<dbReference type="SUPFAM" id="SSF53807">
    <property type="entry name" value="Helical backbone' metal receptor"/>
    <property type="match status" value="1"/>
</dbReference>
<evidence type="ECO:0000313" key="7">
    <source>
        <dbReference type="EMBL" id="PLT46741.1"/>
    </source>
</evidence>
<keyword evidence="4" id="KW-0732">Signal</keyword>
<keyword evidence="8" id="KW-1185">Reference proteome</keyword>
<evidence type="ECO:0000256" key="4">
    <source>
        <dbReference type="ARBA" id="ARBA00022729"/>
    </source>
</evidence>
<dbReference type="InterPro" id="IPR002491">
    <property type="entry name" value="ABC_transptr_periplasmic_BD"/>
</dbReference>
<protein>
    <submittedName>
        <fullName evidence="7">ABC-type Fe3+-hydroxamate transport system, periplasmic component</fullName>
    </submittedName>
</protein>
<reference evidence="7 8" key="1">
    <citation type="submission" date="2017-05" db="EMBL/GenBank/DDBJ databases">
        <title>Functional genome analysis of Paenibacillus pasadenensis strain R16: insights on endophytic life style and antifungal activity.</title>
        <authorList>
            <person name="Passera A."/>
            <person name="Marcolungo L."/>
            <person name="Casati P."/>
            <person name="Brasca M."/>
            <person name="Quaglino F."/>
            <person name="Delledonne M."/>
        </authorList>
    </citation>
    <scope>NUCLEOTIDE SEQUENCE [LARGE SCALE GENOMIC DNA]</scope>
    <source>
        <strain evidence="7 8">R16</strain>
    </source>
</reference>
<dbReference type="PROSITE" id="PS50983">
    <property type="entry name" value="FE_B12_PBP"/>
    <property type="match status" value="1"/>
</dbReference>
<feature type="compositionally biased region" description="Low complexity" evidence="5">
    <location>
        <begin position="50"/>
        <end position="68"/>
    </location>
</feature>
<dbReference type="CDD" id="cd01146">
    <property type="entry name" value="FhuD"/>
    <property type="match status" value="1"/>
</dbReference>
<organism evidence="7 8">
    <name type="scientific">Paenibacillus pasadenensis</name>
    <dbReference type="NCBI Taxonomy" id="217090"/>
    <lineage>
        <taxon>Bacteria</taxon>
        <taxon>Bacillati</taxon>
        <taxon>Bacillota</taxon>
        <taxon>Bacilli</taxon>
        <taxon>Bacillales</taxon>
        <taxon>Paenibacillaceae</taxon>
        <taxon>Paenibacillus</taxon>
    </lineage>
</organism>
<dbReference type="InterPro" id="IPR051313">
    <property type="entry name" value="Bact_iron-sidero_bind"/>
</dbReference>
<evidence type="ECO:0000256" key="2">
    <source>
        <dbReference type="ARBA" id="ARBA00008814"/>
    </source>
</evidence>
<evidence type="ECO:0000256" key="3">
    <source>
        <dbReference type="ARBA" id="ARBA00022448"/>
    </source>
</evidence>
<dbReference type="GO" id="GO:1901678">
    <property type="term" value="P:iron coordination entity transport"/>
    <property type="evidence" value="ECO:0007669"/>
    <property type="project" value="UniProtKB-ARBA"/>
</dbReference>
<name>A0A2N5N8R0_9BACL</name>
<dbReference type="GO" id="GO:0030288">
    <property type="term" value="C:outer membrane-bounded periplasmic space"/>
    <property type="evidence" value="ECO:0007669"/>
    <property type="project" value="TreeGrafter"/>
</dbReference>
<evidence type="ECO:0000256" key="5">
    <source>
        <dbReference type="SAM" id="MobiDB-lite"/>
    </source>
</evidence>
<dbReference type="AlphaFoldDB" id="A0A2N5N8R0"/>
<dbReference type="Gene3D" id="3.40.50.1980">
    <property type="entry name" value="Nitrogenase molybdenum iron protein domain"/>
    <property type="match status" value="2"/>
</dbReference>
<dbReference type="Pfam" id="PF01497">
    <property type="entry name" value="Peripla_BP_2"/>
    <property type="match status" value="1"/>
</dbReference>
<evidence type="ECO:0000313" key="8">
    <source>
        <dbReference type="Proteomes" id="UP000234789"/>
    </source>
</evidence>
<comment type="similarity">
    <text evidence="2">Belongs to the bacterial solute-binding protein 8 family.</text>
</comment>
<comment type="subcellular location">
    <subcellularLocation>
        <location evidence="1">Cell envelope</location>
    </subcellularLocation>
</comment>
<keyword evidence="3" id="KW-0813">Transport</keyword>
<feature type="domain" description="Fe/B12 periplasmic-binding" evidence="6">
    <location>
        <begin position="90"/>
        <end position="356"/>
    </location>
</feature>